<dbReference type="RefSeq" id="WP_169660818.1">
    <property type="nucleotide sequence ID" value="NZ_JABANE010000184.1"/>
</dbReference>
<keyword evidence="2" id="KW-0808">Transferase</keyword>
<evidence type="ECO:0000313" key="3">
    <source>
        <dbReference type="Proteomes" id="UP000576082"/>
    </source>
</evidence>
<reference evidence="2 3" key="1">
    <citation type="submission" date="2020-04" db="EMBL/GenBank/DDBJ databases">
        <title>Flammeovirga sp. SR4, a novel species isolated from seawater.</title>
        <authorList>
            <person name="Wang X."/>
        </authorList>
    </citation>
    <scope>NUCLEOTIDE SEQUENCE [LARGE SCALE GENOMIC DNA]</scope>
    <source>
        <strain evidence="2 3">ATCC 23126</strain>
    </source>
</reference>
<dbReference type="AlphaFoldDB" id="A0A7X9S1D8"/>
<organism evidence="2 3">
    <name type="scientific">Flammeovirga aprica JL-4</name>
    <dbReference type="NCBI Taxonomy" id="694437"/>
    <lineage>
        <taxon>Bacteria</taxon>
        <taxon>Pseudomonadati</taxon>
        <taxon>Bacteroidota</taxon>
        <taxon>Cytophagia</taxon>
        <taxon>Cytophagales</taxon>
        <taxon>Flammeovirgaceae</taxon>
        <taxon>Flammeovirga</taxon>
    </lineage>
</organism>
<sequence>MNITIREIQLKDIPHLVDYWTKSDKEHLINMGVDLSKLPKEEEFKGMLESQISQPYTQKQNYALIVLADNSPIGHVNINEIDFGNSAKMHLHLWDKSNRKSGIGTQMIQLALPLFFENFQLKQLICEPYAKNDAPNKTLEKVGFQFVKKYTSVPGSINFEQEVNQWQLIKNN</sequence>
<dbReference type="PROSITE" id="PS51186">
    <property type="entry name" value="GNAT"/>
    <property type="match status" value="1"/>
</dbReference>
<keyword evidence="3" id="KW-1185">Reference proteome</keyword>
<dbReference type="GO" id="GO:0016747">
    <property type="term" value="F:acyltransferase activity, transferring groups other than amino-acyl groups"/>
    <property type="evidence" value="ECO:0007669"/>
    <property type="project" value="InterPro"/>
</dbReference>
<name>A0A7X9S1D8_9BACT</name>
<dbReference type="EMBL" id="JABANE010000184">
    <property type="protein sequence ID" value="NME72632.1"/>
    <property type="molecule type" value="Genomic_DNA"/>
</dbReference>
<feature type="domain" description="N-acetyltransferase" evidence="1">
    <location>
        <begin position="3"/>
        <end position="160"/>
    </location>
</feature>
<evidence type="ECO:0000313" key="2">
    <source>
        <dbReference type="EMBL" id="NME72632.1"/>
    </source>
</evidence>
<dbReference type="PANTHER" id="PTHR43792">
    <property type="entry name" value="GNAT FAMILY, PUTATIVE (AFU_ORTHOLOGUE AFUA_3G00765)-RELATED-RELATED"/>
    <property type="match status" value="1"/>
</dbReference>
<protein>
    <submittedName>
        <fullName evidence="2">GNAT family N-acetyltransferase</fullName>
    </submittedName>
</protein>
<dbReference type="InterPro" id="IPR016181">
    <property type="entry name" value="Acyl_CoA_acyltransferase"/>
</dbReference>
<dbReference type="Pfam" id="PF13302">
    <property type="entry name" value="Acetyltransf_3"/>
    <property type="match status" value="1"/>
</dbReference>
<accession>A0A7X9S1D8</accession>
<gene>
    <name evidence="2" type="ORF">HHU12_32030</name>
</gene>
<dbReference type="PANTHER" id="PTHR43792:SF1">
    <property type="entry name" value="N-ACETYLTRANSFERASE DOMAIN-CONTAINING PROTEIN"/>
    <property type="match status" value="1"/>
</dbReference>
<evidence type="ECO:0000259" key="1">
    <source>
        <dbReference type="PROSITE" id="PS51186"/>
    </source>
</evidence>
<dbReference type="SUPFAM" id="SSF55729">
    <property type="entry name" value="Acyl-CoA N-acyltransferases (Nat)"/>
    <property type="match status" value="1"/>
</dbReference>
<dbReference type="InterPro" id="IPR000182">
    <property type="entry name" value="GNAT_dom"/>
</dbReference>
<comment type="caution">
    <text evidence="2">The sequence shown here is derived from an EMBL/GenBank/DDBJ whole genome shotgun (WGS) entry which is preliminary data.</text>
</comment>
<dbReference type="InterPro" id="IPR051531">
    <property type="entry name" value="N-acetyltransferase"/>
</dbReference>
<dbReference type="Proteomes" id="UP000576082">
    <property type="component" value="Unassembled WGS sequence"/>
</dbReference>
<proteinExistence type="predicted"/>
<dbReference type="Gene3D" id="3.40.630.30">
    <property type="match status" value="1"/>
</dbReference>